<dbReference type="PROSITE" id="PS01033">
    <property type="entry name" value="GLOBIN"/>
    <property type="match status" value="1"/>
</dbReference>
<dbReference type="CDD" id="cd19753">
    <property type="entry name" value="Mb-like_oxidoreductase"/>
    <property type="match status" value="1"/>
</dbReference>
<keyword evidence="7" id="KW-0411">Iron-sulfur</keyword>
<evidence type="ECO:0000259" key="12">
    <source>
        <dbReference type="PROSITE" id="PS01033"/>
    </source>
</evidence>
<keyword evidence="11" id="KW-0408">Iron</keyword>
<comment type="similarity">
    <text evidence="3">In the C-terminal section; belongs to the flavoprotein pyridine nucleotide cytochrome reductase family.</text>
</comment>
<dbReference type="GO" id="GO:0019825">
    <property type="term" value="F:oxygen binding"/>
    <property type="evidence" value="ECO:0007669"/>
    <property type="project" value="InterPro"/>
</dbReference>
<dbReference type="HOGENOM" id="CLU_026437_2_1_11"/>
<comment type="cofactor">
    <cofactor evidence="2">
        <name>FAD</name>
        <dbReference type="ChEBI" id="CHEBI:57692"/>
    </cofactor>
</comment>
<comment type="catalytic activity">
    <reaction evidence="9">
        <text>2 nitric oxide + NADH + 2 O2 = 2 nitrate + NAD(+) + H(+)</text>
        <dbReference type="Rhea" id="RHEA:19469"/>
        <dbReference type="ChEBI" id="CHEBI:15378"/>
        <dbReference type="ChEBI" id="CHEBI:15379"/>
        <dbReference type="ChEBI" id="CHEBI:16480"/>
        <dbReference type="ChEBI" id="CHEBI:17632"/>
        <dbReference type="ChEBI" id="CHEBI:57540"/>
        <dbReference type="ChEBI" id="CHEBI:57945"/>
        <dbReference type="EC" id="1.14.12.17"/>
    </reaction>
</comment>
<dbReference type="CDD" id="cd06187">
    <property type="entry name" value="O2ase_reductase_like"/>
    <property type="match status" value="1"/>
</dbReference>
<dbReference type="PANTHER" id="PTHR47354:SF5">
    <property type="entry name" value="PROTEIN RFBI"/>
    <property type="match status" value="1"/>
</dbReference>
<evidence type="ECO:0000256" key="2">
    <source>
        <dbReference type="ARBA" id="ARBA00001974"/>
    </source>
</evidence>
<comment type="cofactor">
    <cofactor evidence="1">
        <name>heme b</name>
        <dbReference type="ChEBI" id="CHEBI:60344"/>
    </cofactor>
</comment>
<keyword evidence="11" id="KW-0561">Oxygen transport</keyword>
<evidence type="ECO:0000256" key="7">
    <source>
        <dbReference type="ARBA" id="ARBA00023014"/>
    </source>
</evidence>
<keyword evidence="11" id="KW-0813">Transport</keyword>
<keyword evidence="11" id="KW-0479">Metal-binding</keyword>
<dbReference type="PANTHER" id="PTHR47354">
    <property type="entry name" value="NADH OXIDOREDUCTASE HCR"/>
    <property type="match status" value="1"/>
</dbReference>
<dbReference type="GO" id="GO:0005344">
    <property type="term" value="F:oxygen carrier activity"/>
    <property type="evidence" value="ECO:0007669"/>
    <property type="project" value="UniProtKB-KW"/>
</dbReference>
<evidence type="ECO:0000313" key="14">
    <source>
        <dbReference type="EMBL" id="ACV76914.1"/>
    </source>
</evidence>
<evidence type="ECO:0000256" key="3">
    <source>
        <dbReference type="ARBA" id="ARBA00006401"/>
    </source>
</evidence>
<keyword evidence="11" id="KW-0349">Heme</keyword>
<dbReference type="SUPFAM" id="SSF46458">
    <property type="entry name" value="Globin-like"/>
    <property type="match status" value="1"/>
</dbReference>
<dbReference type="Gene3D" id="2.40.30.10">
    <property type="entry name" value="Translation factors"/>
    <property type="match status" value="1"/>
</dbReference>
<dbReference type="PRINTS" id="PR00410">
    <property type="entry name" value="PHEHYDRXLASE"/>
</dbReference>
<evidence type="ECO:0000256" key="1">
    <source>
        <dbReference type="ARBA" id="ARBA00001970"/>
    </source>
</evidence>
<dbReference type="RefSeq" id="WP_015745832.1">
    <property type="nucleotide sequence ID" value="NC_013235.1"/>
</dbReference>
<dbReference type="SUPFAM" id="SSF63380">
    <property type="entry name" value="Riboflavin synthase domain-like"/>
    <property type="match status" value="1"/>
</dbReference>
<dbReference type="EC" id="1.14.12.17" evidence="4"/>
<evidence type="ECO:0000256" key="8">
    <source>
        <dbReference type="ARBA" id="ARBA00023027"/>
    </source>
</evidence>
<dbReference type="STRING" id="479431.Namu_0495"/>
<dbReference type="InterPro" id="IPR012292">
    <property type="entry name" value="Globin/Proto"/>
</dbReference>
<dbReference type="GO" id="GO:0020037">
    <property type="term" value="F:heme binding"/>
    <property type="evidence" value="ECO:0007669"/>
    <property type="project" value="InterPro"/>
</dbReference>
<dbReference type="AlphaFoldDB" id="C8X745"/>
<keyword evidence="8" id="KW-0520">NAD</keyword>
<evidence type="ECO:0000256" key="4">
    <source>
        <dbReference type="ARBA" id="ARBA00012229"/>
    </source>
</evidence>
<organism evidence="14 15">
    <name type="scientific">Nakamurella multipartita (strain ATCC 700099 / DSM 44233 / CIP 104796 / JCM 9543 / NBRC 105858 / Y-104)</name>
    <name type="common">Microsphaera multipartita</name>
    <dbReference type="NCBI Taxonomy" id="479431"/>
    <lineage>
        <taxon>Bacteria</taxon>
        <taxon>Bacillati</taxon>
        <taxon>Actinomycetota</taxon>
        <taxon>Actinomycetes</taxon>
        <taxon>Nakamurellales</taxon>
        <taxon>Nakamurellaceae</taxon>
        <taxon>Nakamurella</taxon>
    </lineage>
</organism>
<name>C8X745_NAKMY</name>
<keyword evidence="6" id="KW-0521">NADP</keyword>
<dbReference type="Pfam" id="PF00175">
    <property type="entry name" value="NAD_binding_1"/>
    <property type="match status" value="1"/>
</dbReference>
<sequence length="383" mass="41337">MTDSTRPAPLDAALDTTAALKANFATVATHGDDVAAYFYAHLFLTHPEVRELFPLAMTEQRDRLLGALIRIVTHVDRLAELAPYLAELGRDHRKFGALAGHYPAVGASLLATLEHFSGARWSAALAAQWSAAYAAVSEAMIRAAADADAREPAWYDGEIVEIDRRTVDLAVLRVRTEQPVPYRAGQSMALQATRLRPRVWRPFTPATRPSGLEFDLHVRAIDGGTLSTALVRAARPGEPVRLGAPYGGLSLDPAAYRPLLMIAGGTGLAPMKAMIEQLIDSGGRPTHLFHGVRTGREAYDQAWLAATAAEHHTWLSVCTATSHDERWAGPHGRIGELAAAQADWAGYDVAVCGSPEMVEATVKALVARGVPDERIVFEEFGKA</sequence>
<dbReference type="InterPro" id="IPR001709">
    <property type="entry name" value="Flavoprot_Pyr_Nucl_cyt_Rdtase"/>
</dbReference>
<comment type="catalytic activity">
    <reaction evidence="10">
        <text>2 nitric oxide + NADPH + 2 O2 = 2 nitrate + NADP(+) + H(+)</text>
        <dbReference type="Rhea" id="RHEA:19465"/>
        <dbReference type="ChEBI" id="CHEBI:15378"/>
        <dbReference type="ChEBI" id="CHEBI:15379"/>
        <dbReference type="ChEBI" id="CHEBI:16480"/>
        <dbReference type="ChEBI" id="CHEBI:17632"/>
        <dbReference type="ChEBI" id="CHEBI:57783"/>
        <dbReference type="ChEBI" id="CHEBI:58349"/>
        <dbReference type="EC" id="1.14.12.17"/>
    </reaction>
</comment>
<dbReference type="GO" id="GO:0008941">
    <property type="term" value="F:nitric oxide dioxygenase NAD(P)H activity"/>
    <property type="evidence" value="ECO:0007669"/>
    <property type="project" value="UniProtKB-EC"/>
</dbReference>
<dbReference type="Gene3D" id="3.40.50.80">
    <property type="entry name" value="Nucleotide-binding domain of ferredoxin-NADP reductase (FNR) module"/>
    <property type="match status" value="1"/>
</dbReference>
<dbReference type="PRINTS" id="PR00371">
    <property type="entry name" value="FPNCR"/>
</dbReference>
<evidence type="ECO:0000259" key="13">
    <source>
        <dbReference type="PROSITE" id="PS51384"/>
    </source>
</evidence>
<comment type="similarity">
    <text evidence="11">Belongs to the globin family.</text>
</comment>
<dbReference type="eggNOG" id="COG1018">
    <property type="taxonomic scope" value="Bacteria"/>
</dbReference>
<reference evidence="14 15" key="2">
    <citation type="journal article" date="2010" name="Stand. Genomic Sci.">
        <title>Complete genome sequence of Nakamurella multipartita type strain (Y-104).</title>
        <authorList>
            <person name="Tice H."/>
            <person name="Mayilraj S."/>
            <person name="Sims D."/>
            <person name="Lapidus A."/>
            <person name="Nolan M."/>
            <person name="Lucas S."/>
            <person name="Glavina Del Rio T."/>
            <person name="Copeland A."/>
            <person name="Cheng J.F."/>
            <person name="Meincke L."/>
            <person name="Bruce D."/>
            <person name="Goodwin L."/>
            <person name="Pitluck S."/>
            <person name="Ivanova N."/>
            <person name="Mavromatis K."/>
            <person name="Ovchinnikova G."/>
            <person name="Pati A."/>
            <person name="Chen A."/>
            <person name="Palaniappan K."/>
            <person name="Land M."/>
            <person name="Hauser L."/>
            <person name="Chang Y.J."/>
            <person name="Jeffries C.D."/>
            <person name="Detter J.C."/>
            <person name="Brettin T."/>
            <person name="Rohde M."/>
            <person name="Goker M."/>
            <person name="Bristow J."/>
            <person name="Eisen J.A."/>
            <person name="Markowitz V."/>
            <person name="Hugenholtz P."/>
            <person name="Kyrpides N.C."/>
            <person name="Klenk H.P."/>
            <person name="Chen F."/>
        </authorList>
    </citation>
    <scope>NUCLEOTIDE SEQUENCE [LARGE SCALE GENOMIC DNA]</scope>
    <source>
        <strain evidence="15">ATCC 700099 / DSM 44233 / CIP 104796 / JCM 9543 / NBRC 105858 / Y-104</strain>
    </source>
</reference>
<reference evidence="15" key="1">
    <citation type="submission" date="2009-09" db="EMBL/GenBank/DDBJ databases">
        <title>The complete genome of Nakamurella multipartita DSM 44233.</title>
        <authorList>
            <consortium name="US DOE Joint Genome Institute (JGI-PGF)"/>
            <person name="Lucas S."/>
            <person name="Copeland A."/>
            <person name="Lapidus A."/>
            <person name="Glavina del Rio T."/>
            <person name="Dalin E."/>
            <person name="Tice H."/>
            <person name="Bruce D."/>
            <person name="Goodwin L."/>
            <person name="Pitluck S."/>
            <person name="Kyrpides N."/>
            <person name="Mavromatis K."/>
            <person name="Ivanova N."/>
            <person name="Ovchinnikova G."/>
            <person name="Sims D."/>
            <person name="Meincke L."/>
            <person name="Brettin T."/>
            <person name="Detter J.C."/>
            <person name="Han C."/>
            <person name="Larimer F."/>
            <person name="Land M."/>
            <person name="Hauser L."/>
            <person name="Markowitz V."/>
            <person name="Cheng J.-F."/>
            <person name="Hugenholtz P."/>
            <person name="Woyke T."/>
            <person name="Wu D."/>
            <person name="Klenk H.-P."/>
            <person name="Eisen J.A."/>
        </authorList>
    </citation>
    <scope>NUCLEOTIDE SEQUENCE [LARGE SCALE GENOMIC DNA]</scope>
    <source>
        <strain evidence="15">ATCC 700099 / DSM 44233 / CIP 104796 / JCM 9543 / NBRC 105858 / Y-104</strain>
    </source>
</reference>
<keyword evidence="15" id="KW-1185">Reference proteome</keyword>
<dbReference type="eggNOG" id="COG1017">
    <property type="taxonomic scope" value="Bacteria"/>
</dbReference>
<dbReference type="EMBL" id="CP001737">
    <property type="protein sequence ID" value="ACV76914.1"/>
    <property type="molecule type" value="Genomic_DNA"/>
</dbReference>
<dbReference type="InterPro" id="IPR050415">
    <property type="entry name" value="MRET"/>
</dbReference>
<dbReference type="InterPro" id="IPR017938">
    <property type="entry name" value="Riboflavin_synthase-like_b-brl"/>
</dbReference>
<gene>
    <name evidence="14" type="ordered locus">Namu_0495</name>
</gene>
<dbReference type="InterPro" id="IPR008333">
    <property type="entry name" value="Cbr1-like_FAD-bd_dom"/>
</dbReference>
<evidence type="ECO:0000256" key="6">
    <source>
        <dbReference type="ARBA" id="ARBA00022857"/>
    </source>
</evidence>
<accession>C8X745</accession>
<dbReference type="SUPFAM" id="SSF52343">
    <property type="entry name" value="Ferredoxin reductase-like, C-terminal NADP-linked domain"/>
    <property type="match status" value="1"/>
</dbReference>
<dbReference type="Pfam" id="PF00042">
    <property type="entry name" value="Globin"/>
    <property type="match status" value="1"/>
</dbReference>
<evidence type="ECO:0000256" key="9">
    <source>
        <dbReference type="ARBA" id="ARBA00048649"/>
    </source>
</evidence>
<dbReference type="GO" id="GO:0051537">
    <property type="term" value="F:2 iron, 2 sulfur cluster binding"/>
    <property type="evidence" value="ECO:0007669"/>
    <property type="project" value="UniProtKB-KW"/>
</dbReference>
<evidence type="ECO:0000256" key="10">
    <source>
        <dbReference type="ARBA" id="ARBA00049433"/>
    </source>
</evidence>
<dbReference type="Proteomes" id="UP000002218">
    <property type="component" value="Chromosome"/>
</dbReference>
<evidence type="ECO:0000256" key="11">
    <source>
        <dbReference type="RuleBase" id="RU000356"/>
    </source>
</evidence>
<feature type="domain" description="FAD-binding FR-type" evidence="13">
    <location>
        <begin position="152"/>
        <end position="252"/>
    </location>
</feature>
<dbReference type="KEGG" id="nml:Namu_0495"/>
<protein>
    <recommendedName>
        <fullName evidence="4">nitric oxide dioxygenase</fullName>
        <ecNumber evidence="4">1.14.12.17</ecNumber>
    </recommendedName>
</protein>
<dbReference type="InterPro" id="IPR000971">
    <property type="entry name" value="Globin"/>
</dbReference>
<dbReference type="InterPro" id="IPR009050">
    <property type="entry name" value="Globin-like_sf"/>
</dbReference>
<dbReference type="SMR" id="C8X745"/>
<proteinExistence type="inferred from homology"/>
<feature type="domain" description="Globin" evidence="12">
    <location>
        <begin position="9"/>
        <end position="145"/>
    </location>
</feature>
<keyword evidence="5" id="KW-0001">2Fe-2S</keyword>
<evidence type="ECO:0000313" key="15">
    <source>
        <dbReference type="Proteomes" id="UP000002218"/>
    </source>
</evidence>
<dbReference type="InterPro" id="IPR039261">
    <property type="entry name" value="FNR_nucleotide-bd"/>
</dbReference>
<dbReference type="Gene3D" id="1.10.490.10">
    <property type="entry name" value="Globins"/>
    <property type="match status" value="1"/>
</dbReference>
<dbReference type="InParanoid" id="C8X745"/>
<dbReference type="InterPro" id="IPR017927">
    <property type="entry name" value="FAD-bd_FR_type"/>
</dbReference>
<dbReference type="InterPro" id="IPR001433">
    <property type="entry name" value="OxRdtase_FAD/NAD-bd"/>
</dbReference>
<dbReference type="Pfam" id="PF00970">
    <property type="entry name" value="FAD_binding_6"/>
    <property type="match status" value="1"/>
</dbReference>
<evidence type="ECO:0000256" key="5">
    <source>
        <dbReference type="ARBA" id="ARBA00022714"/>
    </source>
</evidence>
<dbReference type="PROSITE" id="PS51384">
    <property type="entry name" value="FAD_FR"/>
    <property type="match status" value="1"/>
</dbReference>